<keyword evidence="8 9" id="KW-0472">Membrane</keyword>
<feature type="repeat" description="Solcar" evidence="9">
    <location>
        <begin position="27"/>
        <end position="106"/>
    </location>
</feature>
<feature type="repeat" description="Solcar" evidence="9">
    <location>
        <begin position="217"/>
        <end position="301"/>
    </location>
</feature>
<dbReference type="PRINTS" id="PR00784">
    <property type="entry name" value="MTUNCOUPLING"/>
</dbReference>
<evidence type="ECO:0000256" key="5">
    <source>
        <dbReference type="ARBA" id="ARBA00022737"/>
    </source>
</evidence>
<keyword evidence="3 10" id="KW-0813">Transport</keyword>
<evidence type="ECO:0000313" key="11">
    <source>
        <dbReference type="EMBL" id="KAK8843934.1"/>
    </source>
</evidence>
<dbReference type="GeneID" id="92183984"/>
<evidence type="ECO:0000256" key="7">
    <source>
        <dbReference type="ARBA" id="ARBA00023128"/>
    </source>
</evidence>
<dbReference type="Gene3D" id="1.50.40.10">
    <property type="entry name" value="Mitochondrial carrier domain"/>
    <property type="match status" value="1"/>
</dbReference>
<dbReference type="AlphaFoldDB" id="A0AAW0YTF7"/>
<comment type="subcellular location">
    <subcellularLocation>
        <location evidence="1">Mitochondrion membrane</location>
        <topology evidence="1">Multi-pass membrane protein</topology>
    </subcellularLocation>
</comment>
<proteinExistence type="inferred from homology"/>
<comment type="caution">
    <text evidence="11">The sequence shown here is derived from an EMBL/GenBank/DDBJ whole genome shotgun (WGS) entry which is preliminary data.</text>
</comment>
<dbReference type="Pfam" id="PF00153">
    <property type="entry name" value="Mito_carr"/>
    <property type="match status" value="3"/>
</dbReference>
<dbReference type="InterPro" id="IPR002067">
    <property type="entry name" value="MCP"/>
</dbReference>
<evidence type="ECO:0000256" key="1">
    <source>
        <dbReference type="ARBA" id="ARBA00004225"/>
    </source>
</evidence>
<keyword evidence="7" id="KW-0496">Mitochondrion</keyword>
<evidence type="ECO:0008006" key="13">
    <source>
        <dbReference type="Google" id="ProtNLM"/>
    </source>
</evidence>
<evidence type="ECO:0000256" key="6">
    <source>
        <dbReference type="ARBA" id="ARBA00022989"/>
    </source>
</evidence>
<gene>
    <name evidence="11" type="ORF">IAR55_006726</name>
</gene>
<evidence type="ECO:0000256" key="8">
    <source>
        <dbReference type="ARBA" id="ARBA00023136"/>
    </source>
</evidence>
<organism evidence="11 12">
    <name type="scientific">Kwoniella newhampshirensis</name>
    <dbReference type="NCBI Taxonomy" id="1651941"/>
    <lineage>
        <taxon>Eukaryota</taxon>
        <taxon>Fungi</taxon>
        <taxon>Dikarya</taxon>
        <taxon>Basidiomycota</taxon>
        <taxon>Agaricomycotina</taxon>
        <taxon>Tremellomycetes</taxon>
        <taxon>Tremellales</taxon>
        <taxon>Cryptococcaceae</taxon>
        <taxon>Kwoniella</taxon>
    </lineage>
</organism>
<evidence type="ECO:0000256" key="4">
    <source>
        <dbReference type="ARBA" id="ARBA00022692"/>
    </source>
</evidence>
<reference evidence="11 12" key="1">
    <citation type="journal article" date="2024" name="bioRxiv">
        <title>Comparative genomics of Cryptococcus and Kwoniella reveals pathogenesis evolution and contrasting karyotype dynamics via intercentromeric recombination or chromosome fusion.</title>
        <authorList>
            <person name="Coelho M.A."/>
            <person name="David-Palma M."/>
            <person name="Shea T."/>
            <person name="Bowers K."/>
            <person name="McGinley-Smith S."/>
            <person name="Mohammad A.W."/>
            <person name="Gnirke A."/>
            <person name="Yurkov A.M."/>
            <person name="Nowrousian M."/>
            <person name="Sun S."/>
            <person name="Cuomo C.A."/>
            <person name="Heitman J."/>
        </authorList>
    </citation>
    <scope>NUCLEOTIDE SEQUENCE [LARGE SCALE GENOMIC DNA]</scope>
    <source>
        <strain evidence="11 12">CBS 13917</strain>
    </source>
</reference>
<dbReference type="GO" id="GO:0055085">
    <property type="term" value="P:transmembrane transport"/>
    <property type="evidence" value="ECO:0007669"/>
    <property type="project" value="InterPro"/>
</dbReference>
<keyword evidence="6" id="KW-1133">Transmembrane helix</keyword>
<sequence length="302" mass="32434">MSSSQSQDVERDSPVSVPEVGINVKTHPVWLGGAASMMAVCITHPIDQTKVRSQTQAVRRGMTATFLQTVRTSGALGLWTGLSGSLLRQATYGIARFSVYARLKEWDAAKQGKGKRGSRWNLVKNGAIAGACAGIVGGPGELVMVRMCADGVKPPDQRVRYPSALHGVYRIVKEEGASRLFRGAGVTCLRSVMMNAAQLSCYDIIKEALLGTGYFTDTIPTHLLTSVMGGTIAVTLVAPVDVMKSRIQSSTATGVTSMEIITSSLGKEGVSVLFRGWLPAWLRMTPTTALTFAFFEQLKKVF</sequence>
<dbReference type="EMBL" id="JBCAWK010000014">
    <property type="protein sequence ID" value="KAK8843934.1"/>
    <property type="molecule type" value="Genomic_DNA"/>
</dbReference>
<dbReference type="PROSITE" id="PS50920">
    <property type="entry name" value="SOLCAR"/>
    <property type="match status" value="3"/>
</dbReference>
<keyword evidence="4 9" id="KW-0812">Transmembrane</keyword>
<evidence type="ECO:0000256" key="10">
    <source>
        <dbReference type="RuleBase" id="RU000488"/>
    </source>
</evidence>
<evidence type="ECO:0000256" key="9">
    <source>
        <dbReference type="PROSITE-ProRule" id="PRU00282"/>
    </source>
</evidence>
<protein>
    <recommendedName>
        <fullName evidence="13">Mitochondrial dicarboxylate transporter</fullName>
    </recommendedName>
</protein>
<comment type="similarity">
    <text evidence="2 10">Belongs to the mitochondrial carrier (TC 2.A.29) family.</text>
</comment>
<evidence type="ECO:0000256" key="3">
    <source>
        <dbReference type="ARBA" id="ARBA00022448"/>
    </source>
</evidence>
<dbReference type="KEGG" id="kne:92183984"/>
<keyword evidence="12" id="KW-1185">Reference proteome</keyword>
<dbReference type="Proteomes" id="UP001388673">
    <property type="component" value="Unassembled WGS sequence"/>
</dbReference>
<dbReference type="PANTHER" id="PTHR45618">
    <property type="entry name" value="MITOCHONDRIAL DICARBOXYLATE CARRIER-RELATED"/>
    <property type="match status" value="1"/>
</dbReference>
<dbReference type="GO" id="GO:0031966">
    <property type="term" value="C:mitochondrial membrane"/>
    <property type="evidence" value="ECO:0007669"/>
    <property type="project" value="UniProtKB-SubCell"/>
</dbReference>
<dbReference type="InterPro" id="IPR023395">
    <property type="entry name" value="MCP_dom_sf"/>
</dbReference>
<keyword evidence="5" id="KW-0677">Repeat</keyword>
<dbReference type="RefSeq" id="XP_066799498.1">
    <property type="nucleotide sequence ID" value="XM_066949806.1"/>
</dbReference>
<evidence type="ECO:0000256" key="2">
    <source>
        <dbReference type="ARBA" id="ARBA00006375"/>
    </source>
</evidence>
<dbReference type="InterPro" id="IPR018108">
    <property type="entry name" value="MCP_transmembrane"/>
</dbReference>
<dbReference type="SUPFAM" id="SSF103506">
    <property type="entry name" value="Mitochondrial carrier"/>
    <property type="match status" value="1"/>
</dbReference>
<name>A0AAW0YTF7_9TREE</name>
<feature type="repeat" description="Solcar" evidence="9">
    <location>
        <begin position="117"/>
        <end position="208"/>
    </location>
</feature>
<dbReference type="InterPro" id="IPR050391">
    <property type="entry name" value="Mito_Metabolite_Transporter"/>
</dbReference>
<accession>A0AAW0YTF7</accession>
<evidence type="ECO:0000313" key="12">
    <source>
        <dbReference type="Proteomes" id="UP001388673"/>
    </source>
</evidence>